<name>A0ABR2G8B8_9ROSI</name>
<comment type="caution">
    <text evidence="1">The sequence shown here is derived from an EMBL/GenBank/DDBJ whole genome shotgun (WGS) entry which is preliminary data.</text>
</comment>
<dbReference type="EMBL" id="JBBPBM010000002">
    <property type="protein sequence ID" value="KAK8596758.1"/>
    <property type="molecule type" value="Genomic_DNA"/>
</dbReference>
<evidence type="ECO:0000313" key="1">
    <source>
        <dbReference type="EMBL" id="KAK8596758.1"/>
    </source>
</evidence>
<accession>A0ABR2G8B8</accession>
<dbReference type="Proteomes" id="UP001472677">
    <property type="component" value="Unassembled WGS sequence"/>
</dbReference>
<sequence>MPPAKSNCLLEYALKTNENRYGTVIPSDNDLGASTPSSLFPPSRLPWWFFTSPVVEIASLKTCACSLTHMTCLYCPCHLVSLEYQSESSDRRDFLFW</sequence>
<protein>
    <submittedName>
        <fullName evidence="1">Uncharacterized protein</fullName>
    </submittedName>
</protein>
<proteinExistence type="predicted"/>
<reference evidence="1 2" key="1">
    <citation type="journal article" date="2024" name="G3 (Bethesda)">
        <title>Genome assembly of Hibiscus sabdariffa L. provides insights into metabolisms of medicinal natural products.</title>
        <authorList>
            <person name="Kim T."/>
        </authorList>
    </citation>
    <scope>NUCLEOTIDE SEQUENCE [LARGE SCALE GENOMIC DNA]</scope>
    <source>
        <strain evidence="1">TK-2024</strain>
        <tissue evidence="1">Old leaves</tissue>
    </source>
</reference>
<gene>
    <name evidence="1" type="ORF">V6N12_065237</name>
</gene>
<evidence type="ECO:0000313" key="2">
    <source>
        <dbReference type="Proteomes" id="UP001472677"/>
    </source>
</evidence>
<organism evidence="1 2">
    <name type="scientific">Hibiscus sabdariffa</name>
    <name type="common">roselle</name>
    <dbReference type="NCBI Taxonomy" id="183260"/>
    <lineage>
        <taxon>Eukaryota</taxon>
        <taxon>Viridiplantae</taxon>
        <taxon>Streptophyta</taxon>
        <taxon>Embryophyta</taxon>
        <taxon>Tracheophyta</taxon>
        <taxon>Spermatophyta</taxon>
        <taxon>Magnoliopsida</taxon>
        <taxon>eudicotyledons</taxon>
        <taxon>Gunneridae</taxon>
        <taxon>Pentapetalae</taxon>
        <taxon>rosids</taxon>
        <taxon>malvids</taxon>
        <taxon>Malvales</taxon>
        <taxon>Malvaceae</taxon>
        <taxon>Malvoideae</taxon>
        <taxon>Hibiscus</taxon>
    </lineage>
</organism>
<keyword evidence="2" id="KW-1185">Reference proteome</keyword>